<dbReference type="Gene3D" id="1.25.40.20">
    <property type="entry name" value="Ankyrin repeat-containing domain"/>
    <property type="match status" value="1"/>
</dbReference>
<dbReference type="EMBL" id="HG722024">
    <property type="protein sequence ID" value="CDJ61199.1"/>
    <property type="molecule type" value="Genomic_DNA"/>
</dbReference>
<dbReference type="VEuPathDB" id="ToxoDB:EMWEY_00038710"/>
<dbReference type="AlphaFoldDB" id="U6MFH2"/>
<reference evidence="2" key="1">
    <citation type="submission" date="2013-10" db="EMBL/GenBank/DDBJ databases">
        <title>Genomic analysis of the causative agents of coccidiosis in chickens.</title>
        <authorList>
            <person name="Reid A.J."/>
            <person name="Blake D."/>
            <person name="Billington K."/>
            <person name="Browne H."/>
            <person name="Dunn M."/>
            <person name="Hung S."/>
            <person name="Kawahara F."/>
            <person name="Miranda-Saavedra D."/>
            <person name="Mourier T."/>
            <person name="Nagra H."/>
            <person name="Otto T.D."/>
            <person name="Rawlings N."/>
            <person name="Sanchez A."/>
            <person name="Sanders M."/>
            <person name="Subramaniam C."/>
            <person name="Tay Y."/>
            <person name="Dear P."/>
            <person name="Doerig C."/>
            <person name="Gruber A."/>
            <person name="Parkinson J."/>
            <person name="Shirley M."/>
            <person name="Wan K.L."/>
            <person name="Berriman M."/>
            <person name="Tomley F."/>
            <person name="Pain A."/>
        </authorList>
    </citation>
    <scope>NUCLEOTIDE SEQUENCE [LARGE SCALE GENOMIC DNA]</scope>
    <source>
        <strain evidence="2">Weybridge</strain>
    </source>
</reference>
<gene>
    <name evidence="2" type="ORF">EMWEY_00038710</name>
</gene>
<evidence type="ECO:0000313" key="3">
    <source>
        <dbReference type="Proteomes" id="UP000030763"/>
    </source>
</evidence>
<organism evidence="2 3">
    <name type="scientific">Eimeria maxima</name>
    <name type="common">Coccidian parasite</name>
    <dbReference type="NCBI Taxonomy" id="5804"/>
    <lineage>
        <taxon>Eukaryota</taxon>
        <taxon>Sar</taxon>
        <taxon>Alveolata</taxon>
        <taxon>Apicomplexa</taxon>
        <taxon>Conoidasida</taxon>
        <taxon>Coccidia</taxon>
        <taxon>Eucoccidiorida</taxon>
        <taxon>Eimeriorina</taxon>
        <taxon>Eimeriidae</taxon>
        <taxon>Eimeria</taxon>
    </lineage>
</organism>
<name>U6MFH2_EIMMA</name>
<dbReference type="PANTHER" id="PTHR24157">
    <property type="entry name" value="ANKYRIN REPEAT, SAM AND BASIC LEUCINE ZIPPER DOMAIN-CONTAINING PROTEIN 1"/>
    <property type="match status" value="1"/>
</dbReference>
<dbReference type="PANTHER" id="PTHR24157:SF3">
    <property type="entry name" value="ANKYRIN REPEAT, SAM AND BASIC LEUCINE ZIPPER DOMAIN-CONTAINING PROTEIN 1"/>
    <property type="match status" value="1"/>
</dbReference>
<protein>
    <submittedName>
        <fullName evidence="2">Ankyrin repeat domain-containing protein, putative</fullName>
    </submittedName>
</protein>
<dbReference type="Pfam" id="PF12796">
    <property type="entry name" value="Ank_2"/>
    <property type="match status" value="1"/>
</dbReference>
<evidence type="ECO:0000313" key="2">
    <source>
        <dbReference type="EMBL" id="CDJ61199.1"/>
    </source>
</evidence>
<keyword evidence="1" id="KW-0040">ANK repeat</keyword>
<sequence length="221" mass="21546">MTPLHICCAVGCTGGAAAILQYIGNPAAAAATAAAAAAAGAHAAGDAAVAADAAVGKAQNAAAAGAAEDAAAAAAEDAAAAAAAEAAATAAAAAAAAAADEDKPSIKDAINSVTQSGGTPLLYAASKGHLDIVKLLLQHGADVNRKGFGNHTAICRAITAGRKSVVQFLLDVPGIDLTVKETGSADNLLHLAVNSGYADIYWDIADRAPELEDQKNNVRQS</sequence>
<evidence type="ECO:0000256" key="1">
    <source>
        <dbReference type="PROSITE-ProRule" id="PRU00023"/>
    </source>
</evidence>
<dbReference type="InterPro" id="IPR036770">
    <property type="entry name" value="Ankyrin_rpt-contain_sf"/>
</dbReference>
<dbReference type="SMART" id="SM00248">
    <property type="entry name" value="ANK"/>
    <property type="match status" value="4"/>
</dbReference>
<accession>U6MFH2</accession>
<dbReference type="RefSeq" id="XP_013337849.1">
    <property type="nucleotide sequence ID" value="XM_013482395.1"/>
</dbReference>
<proteinExistence type="predicted"/>
<dbReference type="GeneID" id="25337857"/>
<dbReference type="PROSITE" id="PS50088">
    <property type="entry name" value="ANK_REPEAT"/>
    <property type="match status" value="1"/>
</dbReference>
<dbReference type="PROSITE" id="PS50297">
    <property type="entry name" value="ANK_REP_REGION"/>
    <property type="match status" value="1"/>
</dbReference>
<dbReference type="SUPFAM" id="SSF48403">
    <property type="entry name" value="Ankyrin repeat"/>
    <property type="match status" value="1"/>
</dbReference>
<reference evidence="2" key="2">
    <citation type="submission" date="2013-10" db="EMBL/GenBank/DDBJ databases">
        <authorList>
            <person name="Aslett M."/>
        </authorList>
    </citation>
    <scope>NUCLEOTIDE SEQUENCE [LARGE SCALE GENOMIC DNA]</scope>
    <source>
        <strain evidence="2">Weybridge</strain>
    </source>
</reference>
<feature type="repeat" description="ANK" evidence="1">
    <location>
        <begin position="116"/>
        <end position="148"/>
    </location>
</feature>
<dbReference type="Proteomes" id="UP000030763">
    <property type="component" value="Unassembled WGS sequence"/>
</dbReference>
<dbReference type="OrthoDB" id="10264606at2759"/>
<dbReference type="InterPro" id="IPR002110">
    <property type="entry name" value="Ankyrin_rpt"/>
</dbReference>
<keyword evidence="3" id="KW-1185">Reference proteome</keyword>